<dbReference type="EMBL" id="CAJVPL010015982">
    <property type="protein sequence ID" value="CAG8694639.1"/>
    <property type="molecule type" value="Genomic_DNA"/>
</dbReference>
<dbReference type="Proteomes" id="UP000789831">
    <property type="component" value="Unassembled WGS sequence"/>
</dbReference>
<dbReference type="OrthoDB" id="2499658at2759"/>
<dbReference type="InterPro" id="IPR001584">
    <property type="entry name" value="Integrase_cat-core"/>
</dbReference>
<evidence type="ECO:0000259" key="2">
    <source>
        <dbReference type="PROSITE" id="PS50994"/>
    </source>
</evidence>
<feature type="domain" description="Integrase catalytic" evidence="2">
    <location>
        <begin position="1"/>
        <end position="81"/>
    </location>
</feature>
<dbReference type="InterPro" id="IPR050951">
    <property type="entry name" value="Retrovirus_Pol_polyprotein"/>
</dbReference>
<feature type="region of interest" description="Disordered" evidence="1">
    <location>
        <begin position="134"/>
        <end position="170"/>
    </location>
</feature>
<evidence type="ECO:0000256" key="1">
    <source>
        <dbReference type="SAM" id="MobiDB-lite"/>
    </source>
</evidence>
<feature type="non-terminal residue" evidence="3">
    <location>
        <position position="1"/>
    </location>
</feature>
<organism evidence="3 4">
    <name type="scientific">Ambispora gerdemannii</name>
    <dbReference type="NCBI Taxonomy" id="144530"/>
    <lineage>
        <taxon>Eukaryota</taxon>
        <taxon>Fungi</taxon>
        <taxon>Fungi incertae sedis</taxon>
        <taxon>Mucoromycota</taxon>
        <taxon>Glomeromycotina</taxon>
        <taxon>Glomeromycetes</taxon>
        <taxon>Archaeosporales</taxon>
        <taxon>Ambisporaceae</taxon>
        <taxon>Ambispora</taxon>
    </lineage>
</organism>
<dbReference type="GO" id="GO:0015074">
    <property type="term" value="P:DNA integration"/>
    <property type="evidence" value="ECO:0007669"/>
    <property type="project" value="InterPro"/>
</dbReference>
<keyword evidence="4" id="KW-1185">Reference proteome</keyword>
<dbReference type="InterPro" id="IPR012337">
    <property type="entry name" value="RNaseH-like_sf"/>
</dbReference>
<sequence length="170" mass="19953">YVLTMIDVFSRYVWVIPLYDKGGDTIHWELVKIFTIVGPPNKLQVDNESEFITDTQLIHDHMRHSQSQGKIERFNQMLGYRWIDILQIFVIAYNKTPHSAHDKSPYEAFFGFKIRDVYSTPGETVVEENVQVQAEENQNDQQAQAERDQFENYNHQGQAENKMIEKDNGQ</sequence>
<reference evidence="3" key="1">
    <citation type="submission" date="2021-06" db="EMBL/GenBank/DDBJ databases">
        <authorList>
            <person name="Kallberg Y."/>
            <person name="Tangrot J."/>
            <person name="Rosling A."/>
        </authorList>
    </citation>
    <scope>NUCLEOTIDE SEQUENCE</scope>
    <source>
        <strain evidence="3">MT106</strain>
    </source>
</reference>
<dbReference type="PROSITE" id="PS50994">
    <property type="entry name" value="INTEGRASE"/>
    <property type="match status" value="1"/>
</dbReference>
<dbReference type="PANTHER" id="PTHR37984">
    <property type="entry name" value="PROTEIN CBG26694"/>
    <property type="match status" value="1"/>
</dbReference>
<dbReference type="PANTHER" id="PTHR37984:SF5">
    <property type="entry name" value="PROTEIN NYNRIN-LIKE"/>
    <property type="match status" value="1"/>
</dbReference>
<feature type="compositionally biased region" description="Low complexity" evidence="1">
    <location>
        <begin position="134"/>
        <end position="144"/>
    </location>
</feature>
<dbReference type="AlphaFoldDB" id="A0A9N9HMN0"/>
<protein>
    <submittedName>
        <fullName evidence="3">9033_t:CDS:1</fullName>
    </submittedName>
</protein>
<name>A0A9N9HMN0_9GLOM</name>
<dbReference type="GO" id="GO:0005634">
    <property type="term" value="C:nucleus"/>
    <property type="evidence" value="ECO:0007669"/>
    <property type="project" value="UniProtKB-ARBA"/>
</dbReference>
<gene>
    <name evidence="3" type="ORF">AGERDE_LOCUS13228</name>
</gene>
<evidence type="ECO:0000313" key="4">
    <source>
        <dbReference type="Proteomes" id="UP000789831"/>
    </source>
</evidence>
<feature type="non-terminal residue" evidence="3">
    <location>
        <position position="170"/>
    </location>
</feature>
<proteinExistence type="predicted"/>
<dbReference type="InterPro" id="IPR036397">
    <property type="entry name" value="RNaseH_sf"/>
</dbReference>
<dbReference type="SUPFAM" id="SSF53098">
    <property type="entry name" value="Ribonuclease H-like"/>
    <property type="match status" value="1"/>
</dbReference>
<comment type="caution">
    <text evidence="3">The sequence shown here is derived from an EMBL/GenBank/DDBJ whole genome shotgun (WGS) entry which is preliminary data.</text>
</comment>
<evidence type="ECO:0000313" key="3">
    <source>
        <dbReference type="EMBL" id="CAG8694639.1"/>
    </source>
</evidence>
<accession>A0A9N9HMN0</accession>
<dbReference type="GO" id="GO:0003676">
    <property type="term" value="F:nucleic acid binding"/>
    <property type="evidence" value="ECO:0007669"/>
    <property type="project" value="InterPro"/>
</dbReference>
<dbReference type="Gene3D" id="3.30.420.10">
    <property type="entry name" value="Ribonuclease H-like superfamily/Ribonuclease H"/>
    <property type="match status" value="1"/>
</dbReference>